<dbReference type="PANTHER" id="PTHR12526">
    <property type="entry name" value="GLYCOSYLTRANSFERASE"/>
    <property type="match status" value="1"/>
</dbReference>
<accession>A0A5N1ILD4</accession>
<dbReference type="AlphaFoldDB" id="A0A5N1ILD4"/>
<keyword evidence="2" id="KW-1185">Reference proteome</keyword>
<dbReference type="Pfam" id="PF13692">
    <property type="entry name" value="Glyco_trans_1_4"/>
    <property type="match status" value="1"/>
</dbReference>
<evidence type="ECO:0000313" key="2">
    <source>
        <dbReference type="Proteomes" id="UP000326570"/>
    </source>
</evidence>
<keyword evidence="1" id="KW-0808">Transferase</keyword>
<proteinExistence type="predicted"/>
<organism evidence="1 2">
    <name type="scientific">Adhaeribacter soli</name>
    <dbReference type="NCBI Taxonomy" id="2607655"/>
    <lineage>
        <taxon>Bacteria</taxon>
        <taxon>Pseudomonadati</taxon>
        <taxon>Bacteroidota</taxon>
        <taxon>Cytophagia</taxon>
        <taxon>Cytophagales</taxon>
        <taxon>Hymenobacteraceae</taxon>
        <taxon>Adhaeribacter</taxon>
    </lineage>
</organism>
<evidence type="ECO:0000313" key="1">
    <source>
        <dbReference type="EMBL" id="KAA9326016.1"/>
    </source>
</evidence>
<name>A0A5N1ILD4_9BACT</name>
<gene>
    <name evidence="1" type="ORF">F0P94_16495</name>
</gene>
<reference evidence="1 2" key="1">
    <citation type="submission" date="2019-09" db="EMBL/GenBank/DDBJ databases">
        <title>Genome sequence of Adhaeribacter sp. M2.</title>
        <authorList>
            <person name="Srinivasan S."/>
        </authorList>
    </citation>
    <scope>NUCLEOTIDE SEQUENCE [LARGE SCALE GENOMIC DNA]</scope>
    <source>
        <strain evidence="1 2">M2</strain>
    </source>
</reference>
<dbReference type="CDD" id="cd03801">
    <property type="entry name" value="GT4_PimA-like"/>
    <property type="match status" value="1"/>
</dbReference>
<dbReference type="GO" id="GO:0016740">
    <property type="term" value="F:transferase activity"/>
    <property type="evidence" value="ECO:0007669"/>
    <property type="project" value="UniProtKB-KW"/>
</dbReference>
<dbReference type="Gene3D" id="3.40.50.2000">
    <property type="entry name" value="Glycogen Phosphorylase B"/>
    <property type="match status" value="2"/>
</dbReference>
<protein>
    <submittedName>
        <fullName evidence="1">Glycosyltransferase</fullName>
    </submittedName>
</protein>
<dbReference type="EMBL" id="VTWT01000010">
    <property type="protein sequence ID" value="KAA9326016.1"/>
    <property type="molecule type" value="Genomic_DNA"/>
</dbReference>
<dbReference type="RefSeq" id="WP_150905074.1">
    <property type="nucleotide sequence ID" value="NZ_VTWT01000010.1"/>
</dbReference>
<sequence length="389" mass="44298">MKILFLLSRVPLRLEKGDKLRAFYQLKELSKRHELILFALSEDPDQIPEATAELKKYCSEVYLFPVSKLKALGNLAKAFSNNKPAQVNYFYHPVAQQQIDQIIRKHQPDHIFCQLVRMSEYVRHIKTIPKTLDYMDAFSKGMARRAEIAPFYLKPAFTFESERLKAYETEVFDDFEHTTIISGQDRNLIDHPRNQEIAIVPNGIDTDFFHPLERIKNFELVFAGNMSYAPNVDTAVFLVKKVLPLVLEKLPETRLLLAGATPSQRVLTLQSENVYVSGWMDDIREAYASARVFVAPMSIGTGVQNKVLEAMAMKIPCIISPLVNNGVGAAENEHLLLAATPEEVAEQIIKLLSDQYLAENLAQKAYDFVRKNYDWKSAVAQLETVMLSE</sequence>
<dbReference type="SUPFAM" id="SSF53756">
    <property type="entry name" value="UDP-Glycosyltransferase/glycogen phosphorylase"/>
    <property type="match status" value="1"/>
</dbReference>
<comment type="caution">
    <text evidence="1">The sequence shown here is derived from an EMBL/GenBank/DDBJ whole genome shotgun (WGS) entry which is preliminary data.</text>
</comment>
<dbReference type="Proteomes" id="UP000326570">
    <property type="component" value="Unassembled WGS sequence"/>
</dbReference>